<keyword evidence="2" id="KW-1185">Reference proteome</keyword>
<organism evidence="1 2">
    <name type="scientific">Cnephaeus nilssonii</name>
    <name type="common">Northern bat</name>
    <name type="synonym">Eptesicus nilssonii</name>
    <dbReference type="NCBI Taxonomy" id="3371016"/>
    <lineage>
        <taxon>Eukaryota</taxon>
        <taxon>Metazoa</taxon>
        <taxon>Chordata</taxon>
        <taxon>Craniata</taxon>
        <taxon>Vertebrata</taxon>
        <taxon>Euteleostomi</taxon>
        <taxon>Mammalia</taxon>
        <taxon>Eutheria</taxon>
        <taxon>Laurasiatheria</taxon>
        <taxon>Chiroptera</taxon>
        <taxon>Yangochiroptera</taxon>
        <taxon>Vespertilionidae</taxon>
        <taxon>Cnephaeus</taxon>
    </lineage>
</organism>
<sequence length="246" mass="27247">MKGVLQLIRHLRKVLEGEQSPVPPPTPLFCPSVDYEVEEFQELFRIMGFESGAALDLKACPPKPFRWILDMTWLNLVELSKLPQFAEIMNQHELFLRHTLYPGAGPDVRGRAVLGTGQKFTGPCHQAAHGWPVCGKEGRSSERFATQETRHRVQAMERGGGFNLALPGETHRSESGPGEFSPKRGLGTSFIQLFSEGRVEGMRGVEFLPRAGVWEGWQGSGKAPVIFVTIYLVDACRAVVFSPAST</sequence>
<evidence type="ECO:0000313" key="1">
    <source>
        <dbReference type="EMBL" id="KAK1338456.1"/>
    </source>
</evidence>
<name>A0AA40HVY0_CNENI</name>
<proteinExistence type="predicted"/>
<dbReference type="EMBL" id="JAULJE010000010">
    <property type="protein sequence ID" value="KAK1338456.1"/>
    <property type="molecule type" value="Genomic_DNA"/>
</dbReference>
<dbReference type="AlphaFoldDB" id="A0AA40HVY0"/>
<accession>A0AA40HVY0</accession>
<protein>
    <submittedName>
        <fullName evidence="1">Uncharacterized protein</fullName>
    </submittedName>
</protein>
<gene>
    <name evidence="1" type="ORF">QTO34_001572</name>
</gene>
<dbReference type="Proteomes" id="UP001177744">
    <property type="component" value="Unassembled WGS sequence"/>
</dbReference>
<evidence type="ECO:0000313" key="2">
    <source>
        <dbReference type="Proteomes" id="UP001177744"/>
    </source>
</evidence>
<comment type="caution">
    <text evidence="1">The sequence shown here is derived from an EMBL/GenBank/DDBJ whole genome shotgun (WGS) entry which is preliminary data.</text>
</comment>
<reference evidence="1" key="1">
    <citation type="submission" date="2023-06" db="EMBL/GenBank/DDBJ databases">
        <title>Reference genome for the Northern bat (Eptesicus nilssonii), a most northern bat species.</title>
        <authorList>
            <person name="Laine V.N."/>
            <person name="Pulliainen A.T."/>
            <person name="Lilley T.M."/>
        </authorList>
    </citation>
    <scope>NUCLEOTIDE SEQUENCE</scope>
    <source>
        <strain evidence="1">BLF_Eptnil</strain>
        <tissue evidence="1">Kidney</tissue>
    </source>
</reference>